<organism evidence="2 3">
    <name type="scientific">Ktedonobacter racemifer DSM 44963</name>
    <dbReference type="NCBI Taxonomy" id="485913"/>
    <lineage>
        <taxon>Bacteria</taxon>
        <taxon>Bacillati</taxon>
        <taxon>Chloroflexota</taxon>
        <taxon>Ktedonobacteria</taxon>
        <taxon>Ktedonobacterales</taxon>
        <taxon>Ktedonobacteraceae</taxon>
        <taxon>Ktedonobacter</taxon>
    </lineage>
</organism>
<reference evidence="2 3" key="1">
    <citation type="journal article" date="2011" name="Stand. Genomic Sci.">
        <title>Non-contiguous finished genome sequence and contextual data of the filamentous soil bacterium Ktedonobacter racemifer type strain (SOSP1-21).</title>
        <authorList>
            <person name="Chang Y.J."/>
            <person name="Land M."/>
            <person name="Hauser L."/>
            <person name="Chertkov O."/>
            <person name="Del Rio T.G."/>
            <person name="Nolan M."/>
            <person name="Copeland A."/>
            <person name="Tice H."/>
            <person name="Cheng J.F."/>
            <person name="Lucas S."/>
            <person name="Han C."/>
            <person name="Goodwin L."/>
            <person name="Pitluck S."/>
            <person name="Ivanova N."/>
            <person name="Ovchinikova G."/>
            <person name="Pati A."/>
            <person name="Chen A."/>
            <person name="Palaniappan K."/>
            <person name="Mavromatis K."/>
            <person name="Liolios K."/>
            <person name="Brettin T."/>
            <person name="Fiebig A."/>
            <person name="Rohde M."/>
            <person name="Abt B."/>
            <person name="Goker M."/>
            <person name="Detter J.C."/>
            <person name="Woyke T."/>
            <person name="Bristow J."/>
            <person name="Eisen J.A."/>
            <person name="Markowitz V."/>
            <person name="Hugenholtz P."/>
            <person name="Kyrpides N.C."/>
            <person name="Klenk H.P."/>
            <person name="Lapidus A."/>
        </authorList>
    </citation>
    <scope>NUCLEOTIDE SEQUENCE [LARGE SCALE GENOMIC DNA]</scope>
    <source>
        <strain evidence="3">DSM 44963</strain>
    </source>
</reference>
<dbReference type="Proteomes" id="UP000004508">
    <property type="component" value="Unassembled WGS sequence"/>
</dbReference>
<keyword evidence="3" id="KW-1185">Reference proteome</keyword>
<sequence>MNYESSATIFWLVAKVAFHFFLVSSRSNSQMLSHC</sequence>
<comment type="caution">
    <text evidence="2">The sequence shown here is derived from an EMBL/GenBank/DDBJ whole genome shotgun (WGS) entry which is preliminary data.</text>
</comment>
<gene>
    <name evidence="2" type="ORF">Krac_1466</name>
</gene>
<dbReference type="AlphaFoldDB" id="D6U1V3"/>
<feature type="transmembrane region" description="Helical" evidence="1">
    <location>
        <begin position="6"/>
        <end position="23"/>
    </location>
</feature>
<keyword evidence="1" id="KW-0472">Membrane</keyword>
<protein>
    <submittedName>
        <fullName evidence="2">Uncharacterized protein</fullName>
    </submittedName>
</protein>
<proteinExistence type="predicted"/>
<evidence type="ECO:0000256" key="1">
    <source>
        <dbReference type="SAM" id="Phobius"/>
    </source>
</evidence>
<dbReference type="EMBL" id="ADVG01000004">
    <property type="protein sequence ID" value="EFH80837.1"/>
    <property type="molecule type" value="Genomic_DNA"/>
</dbReference>
<name>D6U1V3_KTERA</name>
<keyword evidence="1" id="KW-1133">Transmembrane helix</keyword>
<evidence type="ECO:0000313" key="3">
    <source>
        <dbReference type="Proteomes" id="UP000004508"/>
    </source>
</evidence>
<evidence type="ECO:0000313" key="2">
    <source>
        <dbReference type="EMBL" id="EFH80837.1"/>
    </source>
</evidence>
<dbReference type="InParanoid" id="D6U1V3"/>
<accession>D6U1V3</accession>
<keyword evidence="1" id="KW-0812">Transmembrane</keyword>